<dbReference type="InterPro" id="IPR013783">
    <property type="entry name" value="Ig-like_fold"/>
</dbReference>
<dbReference type="PROSITE" id="PS50202">
    <property type="entry name" value="MSP"/>
    <property type="match status" value="1"/>
</dbReference>
<proteinExistence type="predicted"/>
<comment type="caution">
    <text evidence="5">The sequence shown here is derived from an EMBL/GenBank/DDBJ whole genome shotgun (WGS) entry which is preliminary data.</text>
</comment>
<sequence length="375" mass="41206">MSLETKIHENLELRYRSHAYKPRCDNKLPDPNPVDSNVVVLSSLRFSLVSRRKMEAVMIYIFCIIWIALNLHVSCGKPKKVPKTPQSSGKRESERSKKKEKSQKKQKTPLVEKSEGEKEEESDSQQKPKESKKEVPKEQPKEVKMEDSKPIVVSPSPEKGAKKEEAPKIEEKSGKKDKGDNTVREIAQKDLAKEVVEKHKPTIVTISKENADPDDGNYEDVNLMEAVAPDGTQLQLITVDPLHASFPANGGRSFHTILNVGEKRIIFKMKSSNNNDYRITPVYGFVDPIGSTVIQVLRLPGGPVRDDKMVVNYTAAPDGATDPAAAFKGLPPTTVIQTIPVIFRVTSDGNLPPGAALVPGVNPAALVPAAPTPAT</sequence>
<keyword evidence="3" id="KW-1133">Transmembrane helix</keyword>
<keyword evidence="6" id="KW-1185">Reference proteome</keyword>
<dbReference type="InterPro" id="IPR000535">
    <property type="entry name" value="MSP_dom"/>
</dbReference>
<dbReference type="InterPro" id="IPR008962">
    <property type="entry name" value="PapD-like_sf"/>
</dbReference>
<comment type="function">
    <text evidence="1">Central component in molecular interactions underlying sperm crawling. Forms an extensive filament system that extends from sperm villipoda, along the leading edge of the pseudopod.</text>
</comment>
<gene>
    <name evidence="5" type="ORF">CYNAS_LOCUS4021</name>
</gene>
<dbReference type="EMBL" id="CATQJL010000001">
    <property type="protein sequence ID" value="CAJ0592038.1"/>
    <property type="molecule type" value="Genomic_DNA"/>
</dbReference>
<dbReference type="Proteomes" id="UP001176961">
    <property type="component" value="Unassembled WGS sequence"/>
</dbReference>
<evidence type="ECO:0000256" key="2">
    <source>
        <dbReference type="SAM" id="MobiDB-lite"/>
    </source>
</evidence>
<evidence type="ECO:0000259" key="4">
    <source>
        <dbReference type="PROSITE" id="PS50202"/>
    </source>
</evidence>
<feature type="transmembrane region" description="Helical" evidence="3">
    <location>
        <begin position="54"/>
        <end position="73"/>
    </location>
</feature>
<evidence type="ECO:0000256" key="1">
    <source>
        <dbReference type="RuleBase" id="RU003425"/>
    </source>
</evidence>
<feature type="region of interest" description="Disordered" evidence="2">
    <location>
        <begin position="78"/>
        <end position="183"/>
    </location>
</feature>
<evidence type="ECO:0000256" key="3">
    <source>
        <dbReference type="SAM" id="Phobius"/>
    </source>
</evidence>
<dbReference type="Gene3D" id="2.60.40.10">
    <property type="entry name" value="Immunoglobulins"/>
    <property type="match status" value="1"/>
</dbReference>
<dbReference type="Pfam" id="PF00635">
    <property type="entry name" value="Motile_Sperm"/>
    <property type="match status" value="1"/>
</dbReference>
<feature type="domain" description="MSP" evidence="4">
    <location>
        <begin position="236"/>
        <end position="344"/>
    </location>
</feature>
<protein>
    <recommendedName>
        <fullName evidence="1">Major sperm protein</fullName>
    </recommendedName>
</protein>
<organism evidence="5 6">
    <name type="scientific">Cylicocyclus nassatus</name>
    <name type="common">Nematode worm</name>
    <dbReference type="NCBI Taxonomy" id="53992"/>
    <lineage>
        <taxon>Eukaryota</taxon>
        <taxon>Metazoa</taxon>
        <taxon>Ecdysozoa</taxon>
        <taxon>Nematoda</taxon>
        <taxon>Chromadorea</taxon>
        <taxon>Rhabditida</taxon>
        <taxon>Rhabditina</taxon>
        <taxon>Rhabditomorpha</taxon>
        <taxon>Strongyloidea</taxon>
        <taxon>Strongylidae</taxon>
        <taxon>Cylicocyclus</taxon>
    </lineage>
</organism>
<dbReference type="SUPFAM" id="SSF49354">
    <property type="entry name" value="PapD-like"/>
    <property type="match status" value="1"/>
</dbReference>
<keyword evidence="1" id="KW-0963">Cytoplasm</keyword>
<feature type="compositionally biased region" description="Basic and acidic residues" evidence="2">
    <location>
        <begin position="159"/>
        <end position="183"/>
    </location>
</feature>
<dbReference type="AlphaFoldDB" id="A0AA36DQV2"/>
<dbReference type="PANTHER" id="PTHR22947:SF39">
    <property type="entry name" value="MSP DOMAIN-CONTAINING PROTEIN"/>
    <property type="match status" value="1"/>
</dbReference>
<evidence type="ECO:0000313" key="5">
    <source>
        <dbReference type="EMBL" id="CAJ0592038.1"/>
    </source>
</evidence>
<feature type="compositionally biased region" description="Basic residues" evidence="2">
    <location>
        <begin position="98"/>
        <end position="107"/>
    </location>
</feature>
<keyword evidence="3" id="KW-0812">Transmembrane</keyword>
<name>A0AA36DQV2_CYLNA</name>
<accession>A0AA36DQV2</accession>
<dbReference type="InterPro" id="IPR051774">
    <property type="entry name" value="Sperm-specific_class_P"/>
</dbReference>
<dbReference type="PANTHER" id="PTHR22947">
    <property type="entry name" value="MAJOR SPERM PROTEIN"/>
    <property type="match status" value="1"/>
</dbReference>
<evidence type="ECO:0000313" key="6">
    <source>
        <dbReference type="Proteomes" id="UP001176961"/>
    </source>
</evidence>
<keyword evidence="3" id="KW-0472">Membrane</keyword>
<feature type="compositionally biased region" description="Basic and acidic residues" evidence="2">
    <location>
        <begin position="124"/>
        <end position="149"/>
    </location>
</feature>
<keyword evidence="1" id="KW-0206">Cytoskeleton</keyword>
<reference evidence="5" key="1">
    <citation type="submission" date="2023-07" db="EMBL/GenBank/DDBJ databases">
        <authorList>
            <consortium name="CYATHOMIX"/>
        </authorList>
    </citation>
    <scope>NUCLEOTIDE SEQUENCE</scope>
    <source>
        <strain evidence="5">N/A</strain>
    </source>
</reference>